<dbReference type="EMBL" id="JBBPBK010000006">
    <property type="protein sequence ID" value="KAK9282678.1"/>
    <property type="molecule type" value="Genomic_DNA"/>
</dbReference>
<evidence type="ECO:0008006" key="5">
    <source>
        <dbReference type="Google" id="ProtNLM"/>
    </source>
</evidence>
<evidence type="ECO:0000256" key="1">
    <source>
        <dbReference type="ARBA" id="ARBA00022737"/>
    </source>
</evidence>
<accession>A0AAP0RQR2</accession>
<dbReference type="GO" id="GO:0003723">
    <property type="term" value="F:RNA binding"/>
    <property type="evidence" value="ECO:0007669"/>
    <property type="project" value="InterPro"/>
</dbReference>
<keyword evidence="4" id="KW-1185">Reference proteome</keyword>
<dbReference type="PANTHER" id="PTHR47926:SF518">
    <property type="entry name" value="(WILD MALAYSIAN BANANA) HYPOTHETICAL PROTEIN"/>
    <property type="match status" value="1"/>
</dbReference>
<organism evidence="3 4">
    <name type="scientific">Liquidambar formosana</name>
    <name type="common">Formosan gum</name>
    <dbReference type="NCBI Taxonomy" id="63359"/>
    <lineage>
        <taxon>Eukaryota</taxon>
        <taxon>Viridiplantae</taxon>
        <taxon>Streptophyta</taxon>
        <taxon>Embryophyta</taxon>
        <taxon>Tracheophyta</taxon>
        <taxon>Spermatophyta</taxon>
        <taxon>Magnoliopsida</taxon>
        <taxon>eudicotyledons</taxon>
        <taxon>Gunneridae</taxon>
        <taxon>Pentapetalae</taxon>
        <taxon>Saxifragales</taxon>
        <taxon>Altingiaceae</taxon>
        <taxon>Liquidambar</taxon>
    </lineage>
</organism>
<sequence>MSTTQTLLKTLLQYPSSIRTRSQAKQLHAQIIKNKGPSPFHLSMILSIYSNLSLLDDSLLVFNTLHPSPPSLAWKSIIRCYASHGLSFQSLASFVEMRASGKYPDRYVFPSVLKSCTLLMDLRLGESVHGCIVQLGMDFDLYTRNALMNMYSRLESLGDCGGHRCASKVVDEIPEPKRIVECRKELIGSNEFIDRIASEEYEVDGRRLHFYGTSNGEAGSGGRSYDNSNEFGKQVAGVDRNVNLIQMSDKLPQRNMDGAVFDHSHAKINTSIGKVNKEALRMDSVRKVFEIMPKRDLVSWNTVIAGNAQNGMYEEALMMVRDMGNAN</sequence>
<evidence type="ECO:0000256" key="2">
    <source>
        <dbReference type="PROSITE-ProRule" id="PRU00708"/>
    </source>
</evidence>
<name>A0AAP0RQR2_LIQFO</name>
<dbReference type="Pfam" id="PF01535">
    <property type="entry name" value="PPR"/>
    <property type="match status" value="2"/>
</dbReference>
<evidence type="ECO:0000313" key="4">
    <source>
        <dbReference type="Proteomes" id="UP001415857"/>
    </source>
</evidence>
<reference evidence="3 4" key="1">
    <citation type="journal article" date="2024" name="Plant J.">
        <title>Genome sequences and population genomics reveal climatic adaptation and genomic divergence between two closely related sweetgum species.</title>
        <authorList>
            <person name="Xu W.Q."/>
            <person name="Ren C.Q."/>
            <person name="Zhang X.Y."/>
            <person name="Comes H.P."/>
            <person name="Liu X.H."/>
            <person name="Li Y.G."/>
            <person name="Kettle C.J."/>
            <person name="Jalonen R."/>
            <person name="Gaisberger H."/>
            <person name="Ma Y.Z."/>
            <person name="Qiu Y.X."/>
        </authorList>
    </citation>
    <scope>NUCLEOTIDE SEQUENCE [LARGE SCALE GENOMIC DNA]</scope>
    <source>
        <strain evidence="3">Hangzhou</strain>
    </source>
</reference>
<comment type="caution">
    <text evidence="3">The sequence shown here is derived from an EMBL/GenBank/DDBJ whole genome shotgun (WGS) entry which is preliminary data.</text>
</comment>
<dbReference type="InterPro" id="IPR011990">
    <property type="entry name" value="TPR-like_helical_dom_sf"/>
</dbReference>
<proteinExistence type="predicted"/>
<dbReference type="NCBIfam" id="TIGR00756">
    <property type="entry name" value="PPR"/>
    <property type="match status" value="1"/>
</dbReference>
<dbReference type="Gene3D" id="1.25.40.10">
    <property type="entry name" value="Tetratricopeptide repeat domain"/>
    <property type="match status" value="2"/>
</dbReference>
<gene>
    <name evidence="3" type="ORF">L1049_010898</name>
</gene>
<protein>
    <recommendedName>
        <fullName evidence="5">Pentatricopeptide repeat-containing protein</fullName>
    </recommendedName>
</protein>
<dbReference type="AlphaFoldDB" id="A0AAP0RQR2"/>
<dbReference type="PROSITE" id="PS51375">
    <property type="entry name" value="PPR"/>
    <property type="match status" value="1"/>
</dbReference>
<dbReference type="GO" id="GO:0009451">
    <property type="term" value="P:RNA modification"/>
    <property type="evidence" value="ECO:0007669"/>
    <property type="project" value="InterPro"/>
</dbReference>
<dbReference type="InterPro" id="IPR046960">
    <property type="entry name" value="PPR_At4g14850-like_plant"/>
</dbReference>
<keyword evidence="1" id="KW-0677">Repeat</keyword>
<dbReference type="PANTHER" id="PTHR47926">
    <property type="entry name" value="PENTATRICOPEPTIDE REPEAT-CONTAINING PROTEIN"/>
    <property type="match status" value="1"/>
</dbReference>
<feature type="repeat" description="PPR" evidence="2">
    <location>
        <begin position="296"/>
        <end position="327"/>
    </location>
</feature>
<dbReference type="Proteomes" id="UP001415857">
    <property type="component" value="Unassembled WGS sequence"/>
</dbReference>
<evidence type="ECO:0000313" key="3">
    <source>
        <dbReference type="EMBL" id="KAK9282678.1"/>
    </source>
</evidence>
<dbReference type="InterPro" id="IPR002885">
    <property type="entry name" value="PPR_rpt"/>
</dbReference>